<proteinExistence type="predicted"/>
<feature type="region of interest" description="Disordered" evidence="1">
    <location>
        <begin position="602"/>
        <end position="668"/>
    </location>
</feature>
<dbReference type="PRINTS" id="PR01222">
    <property type="entry name" value="ATROPHIN"/>
</dbReference>
<feature type="compositionally biased region" description="Pro residues" evidence="1">
    <location>
        <begin position="526"/>
        <end position="535"/>
    </location>
</feature>
<feature type="compositionally biased region" description="Low complexity" evidence="1">
    <location>
        <begin position="497"/>
        <end position="509"/>
    </location>
</feature>
<feature type="compositionally biased region" description="Low complexity" evidence="1">
    <location>
        <begin position="462"/>
        <end position="488"/>
    </location>
</feature>
<dbReference type="Pfam" id="PF24707">
    <property type="entry name" value="Swc3"/>
    <property type="match status" value="1"/>
</dbReference>
<dbReference type="GeneID" id="81432736"/>
<feature type="compositionally biased region" description="Pro residues" evidence="1">
    <location>
        <begin position="313"/>
        <end position="328"/>
    </location>
</feature>
<organism evidence="3 4">
    <name type="scientific">Penicillium cataractarum</name>
    <dbReference type="NCBI Taxonomy" id="2100454"/>
    <lineage>
        <taxon>Eukaryota</taxon>
        <taxon>Fungi</taxon>
        <taxon>Dikarya</taxon>
        <taxon>Ascomycota</taxon>
        <taxon>Pezizomycotina</taxon>
        <taxon>Eurotiomycetes</taxon>
        <taxon>Eurotiomycetidae</taxon>
        <taxon>Eurotiales</taxon>
        <taxon>Aspergillaceae</taxon>
        <taxon>Penicillium</taxon>
    </lineage>
</organism>
<dbReference type="RefSeq" id="XP_056560288.1">
    <property type="nucleotide sequence ID" value="XM_056693559.1"/>
</dbReference>
<dbReference type="GO" id="GO:0140849">
    <property type="term" value="F:ATP-dependent H2AZ histone chaperone activity"/>
    <property type="evidence" value="ECO:0007669"/>
    <property type="project" value="InterPro"/>
</dbReference>
<feature type="region of interest" description="Disordered" evidence="1">
    <location>
        <begin position="737"/>
        <end position="773"/>
    </location>
</feature>
<comment type="caution">
    <text evidence="3">The sequence shown here is derived from an EMBL/GenBank/DDBJ whole genome shotgun (WGS) entry which is preliminary data.</text>
</comment>
<feature type="compositionally biased region" description="Basic residues" evidence="1">
    <location>
        <begin position="613"/>
        <end position="624"/>
    </location>
</feature>
<reference evidence="3" key="2">
    <citation type="journal article" date="2023" name="IMA Fungus">
        <title>Comparative genomic study of the Penicillium genus elucidates a diverse pangenome and 15 lateral gene transfer events.</title>
        <authorList>
            <person name="Petersen C."/>
            <person name="Sorensen T."/>
            <person name="Nielsen M.R."/>
            <person name="Sondergaard T.E."/>
            <person name="Sorensen J.L."/>
            <person name="Fitzpatrick D.A."/>
            <person name="Frisvad J.C."/>
            <person name="Nielsen K.L."/>
        </authorList>
    </citation>
    <scope>NUCLEOTIDE SEQUENCE</scope>
    <source>
        <strain evidence="3">IBT 29864</strain>
    </source>
</reference>
<evidence type="ECO:0000313" key="4">
    <source>
        <dbReference type="Proteomes" id="UP001147782"/>
    </source>
</evidence>
<dbReference type="InterPro" id="IPR057558">
    <property type="entry name" value="Swc3_dom"/>
</dbReference>
<feature type="region of interest" description="Disordered" evidence="1">
    <location>
        <begin position="1"/>
        <end position="62"/>
    </location>
</feature>
<keyword evidence="4" id="KW-1185">Reference proteome</keyword>
<feature type="compositionally biased region" description="Polar residues" evidence="1">
    <location>
        <begin position="340"/>
        <end position="373"/>
    </location>
</feature>
<feature type="compositionally biased region" description="Pro residues" evidence="1">
    <location>
        <begin position="380"/>
        <end position="404"/>
    </location>
</feature>
<dbReference type="InterPro" id="IPR037651">
    <property type="entry name" value="Swc3"/>
</dbReference>
<accession>A0A9W9VUR9</accession>
<feature type="compositionally biased region" description="Polar residues" evidence="1">
    <location>
        <begin position="742"/>
        <end position="755"/>
    </location>
</feature>
<dbReference type="OrthoDB" id="5338195at2759"/>
<evidence type="ECO:0000259" key="2">
    <source>
        <dbReference type="Pfam" id="PF24707"/>
    </source>
</evidence>
<feature type="compositionally biased region" description="Low complexity" evidence="1">
    <location>
        <begin position="436"/>
        <end position="453"/>
    </location>
</feature>
<reference evidence="3" key="1">
    <citation type="submission" date="2022-11" db="EMBL/GenBank/DDBJ databases">
        <authorList>
            <person name="Petersen C."/>
        </authorList>
    </citation>
    <scope>NUCLEOTIDE SEQUENCE</scope>
    <source>
        <strain evidence="3">IBT 29864</strain>
    </source>
</reference>
<dbReference type="PANTHER" id="PTHR28108:SF1">
    <property type="entry name" value="SWR1-COMPLEX PROTEIN 3"/>
    <property type="match status" value="1"/>
</dbReference>
<name>A0A9W9VUR9_9EURO</name>
<evidence type="ECO:0000313" key="3">
    <source>
        <dbReference type="EMBL" id="KAJ5389560.1"/>
    </source>
</evidence>
<dbReference type="Proteomes" id="UP001147782">
    <property type="component" value="Unassembled WGS sequence"/>
</dbReference>
<dbReference type="EMBL" id="JAPZBS010000001">
    <property type="protein sequence ID" value="KAJ5389560.1"/>
    <property type="molecule type" value="Genomic_DNA"/>
</dbReference>
<feature type="region of interest" description="Disordered" evidence="1">
    <location>
        <begin position="293"/>
        <end position="537"/>
    </location>
</feature>
<feature type="compositionally biased region" description="Basic and acidic residues" evidence="1">
    <location>
        <begin position="294"/>
        <end position="303"/>
    </location>
</feature>
<feature type="domain" description="SWR1-complex protein 3" evidence="2">
    <location>
        <begin position="58"/>
        <end position="156"/>
    </location>
</feature>
<feature type="region of interest" description="Disordered" evidence="1">
    <location>
        <begin position="115"/>
        <end position="135"/>
    </location>
</feature>
<protein>
    <recommendedName>
        <fullName evidence="2">SWR1-complex protein 3 domain-containing protein</fullName>
    </recommendedName>
</protein>
<dbReference type="GO" id="GO:0000812">
    <property type="term" value="C:Swr1 complex"/>
    <property type="evidence" value="ECO:0007669"/>
    <property type="project" value="InterPro"/>
</dbReference>
<sequence length="799" mass="85698">MAEKRKLPARAGREPAAKRRVSEAATPSQKKKAPTPRVPSPPPPPPPEPIEAPLPITIKDGEPVPVLHERQSATLSDKEYQSYAESAVLLAALERSKKKWLSDGILVRYYTKPKKTKREQIEKNNPPKDSMTRVGPCDVTVGPHLFDAMIYTVKDPNAPPAIQYAPPPKQMVHYGHPNNFQQYQPYPGNQKRPPYPAAAPGRPPHGYPGTHAPPPQHRGPNQAQPQPGQRPPQSGPSGQPAKPSPDPVIQMLATRAAADPELKALMRVVASSQASQEQLRAFQAHIDELNAIIKAREQQERHRNSAAAAASTQPPPAPQPATPAPPQRRPASPQVVIHQKPSSVTNTPSQGQGTKPQAPSTQTPSKEPQQPVSESKVPPTTAPEKPPVGGPPQPTPQPQTPAPAPATSTQAPSSTQSSTATPTVKQEPGITARTITQATPSSSAQPAVSAPSATPGPPSTPAPNTASQVQSPAVQPPQSASNVQQQVPRPGPPYPPYQQQAPYGTQPPAQSRPPQYGSPTPYYRPQAPPARPTPTPLNYKSVVFEFTSPLTPYGSSTSGHAGSGDRYLFPEHSILEWLPNENTILASFLIVKKVDPNTPFPIETAPDAGTGRAKGKGSSKSKKGSKADKAADTPTPADVPPKQEPSDTKPDAKPGQPETPGTPAGKPATEANLKEYWQPVTFRIHAANPRILEPLTRVVKPADEVRKYMNEIMDRAERAPDGFPAFRLPYEDARETFEAESTPASTVATGASSRSRPPKTVVKPVEEESEVENNVVDLEEEEDLMDFYGAPMGMPPLRV</sequence>
<dbReference type="InterPro" id="IPR017993">
    <property type="entry name" value="Atrophin-1"/>
</dbReference>
<dbReference type="PANTHER" id="PTHR28108">
    <property type="entry name" value="SWR1-COMPLEX PROTEIN 3"/>
    <property type="match status" value="1"/>
</dbReference>
<feature type="compositionally biased region" description="Basic and acidic residues" evidence="1">
    <location>
        <begin position="1"/>
        <end position="22"/>
    </location>
</feature>
<feature type="region of interest" description="Disordered" evidence="1">
    <location>
        <begin position="161"/>
        <end position="247"/>
    </location>
</feature>
<feature type="compositionally biased region" description="Pro residues" evidence="1">
    <location>
        <begin position="193"/>
        <end position="217"/>
    </location>
</feature>
<evidence type="ECO:0000256" key="1">
    <source>
        <dbReference type="SAM" id="MobiDB-lite"/>
    </source>
</evidence>
<gene>
    <name evidence="3" type="ORF">N7496_000628</name>
</gene>
<dbReference type="AlphaFoldDB" id="A0A9W9VUR9"/>
<feature type="compositionally biased region" description="Pro residues" evidence="1">
    <location>
        <begin position="36"/>
        <end position="52"/>
    </location>
</feature>
<feature type="compositionally biased region" description="Low complexity" evidence="1">
    <location>
        <begin position="405"/>
        <end position="423"/>
    </location>
</feature>